<dbReference type="InParanoid" id="E8MZ24"/>
<dbReference type="SUPFAM" id="SSF74853">
    <property type="entry name" value="Lamin A/C globular tail domain"/>
    <property type="match status" value="1"/>
</dbReference>
<dbReference type="InterPro" id="IPR001322">
    <property type="entry name" value="Lamin_tail_dom"/>
</dbReference>
<proteinExistence type="predicted"/>
<name>E8MZ24_ANATU</name>
<feature type="transmembrane region" description="Helical" evidence="1">
    <location>
        <begin position="9"/>
        <end position="30"/>
    </location>
</feature>
<accession>E8MZ24</accession>
<dbReference type="Pfam" id="PF00932">
    <property type="entry name" value="LTD"/>
    <property type="match status" value="1"/>
</dbReference>
<feature type="domain" description="LTD" evidence="2">
    <location>
        <begin position="46"/>
        <end position="177"/>
    </location>
</feature>
<keyword evidence="4" id="KW-1185">Reference proteome</keyword>
<keyword evidence="1" id="KW-0472">Membrane</keyword>
<dbReference type="STRING" id="926569.ANT_01330"/>
<protein>
    <recommendedName>
        <fullName evidence="2">LTD domain-containing protein</fullName>
    </recommendedName>
</protein>
<gene>
    <name evidence="3" type="ordered locus">ANT_01330</name>
</gene>
<organism evidence="3 4">
    <name type="scientific">Anaerolinea thermophila (strain DSM 14523 / JCM 11388 / NBRC 100420 / UNI-1)</name>
    <dbReference type="NCBI Taxonomy" id="926569"/>
    <lineage>
        <taxon>Bacteria</taxon>
        <taxon>Bacillati</taxon>
        <taxon>Chloroflexota</taxon>
        <taxon>Anaerolineae</taxon>
        <taxon>Anaerolineales</taxon>
        <taxon>Anaerolineaceae</taxon>
        <taxon>Anaerolinea</taxon>
    </lineage>
</organism>
<dbReference type="Proteomes" id="UP000008922">
    <property type="component" value="Chromosome"/>
</dbReference>
<dbReference type="EMBL" id="AP012029">
    <property type="protein sequence ID" value="BAJ62167.1"/>
    <property type="molecule type" value="Genomic_DNA"/>
</dbReference>
<dbReference type="RefSeq" id="WP_013558565.1">
    <property type="nucleotide sequence ID" value="NC_014960.1"/>
</dbReference>
<keyword evidence="1" id="KW-1133">Transmembrane helix</keyword>
<dbReference type="InterPro" id="IPR036415">
    <property type="entry name" value="Lamin_tail_dom_sf"/>
</dbReference>
<keyword evidence="1" id="KW-0812">Transmembrane</keyword>
<evidence type="ECO:0000259" key="2">
    <source>
        <dbReference type="PROSITE" id="PS51841"/>
    </source>
</evidence>
<dbReference type="eggNOG" id="COG2333">
    <property type="taxonomic scope" value="Bacteria"/>
</dbReference>
<evidence type="ECO:0000313" key="4">
    <source>
        <dbReference type="Proteomes" id="UP000008922"/>
    </source>
</evidence>
<reference evidence="3 4" key="1">
    <citation type="submission" date="2010-12" db="EMBL/GenBank/DDBJ databases">
        <title>Whole genome sequence of Anaerolinea thermophila UNI-1.</title>
        <authorList>
            <person name="Narita-Yamada S."/>
            <person name="Kishi E."/>
            <person name="Watanabe Y."/>
            <person name="Takasaki K."/>
            <person name="Ankai A."/>
            <person name="Oguchi A."/>
            <person name="Fukui S."/>
            <person name="Takahashi M."/>
            <person name="Yashiro I."/>
            <person name="Hosoyama A."/>
            <person name="Sekiguchi Y."/>
            <person name="Hanada S."/>
            <person name="Fujita N."/>
        </authorList>
    </citation>
    <scope>NUCLEOTIDE SEQUENCE [LARGE SCALE GENOMIC DNA]</scope>
    <source>
        <strain evidence="4">DSM 14523 / JCM 11388 / NBRC 100420 / UNI-1</strain>
    </source>
</reference>
<dbReference type="HOGENOM" id="CLU_1514873_0_0_0"/>
<evidence type="ECO:0000313" key="3">
    <source>
        <dbReference type="EMBL" id="BAJ62167.1"/>
    </source>
</evidence>
<dbReference type="KEGG" id="atm:ANT_01330"/>
<evidence type="ECO:0000256" key="1">
    <source>
        <dbReference type="SAM" id="Phobius"/>
    </source>
</evidence>
<dbReference type="PROSITE" id="PS51841">
    <property type="entry name" value="LTD"/>
    <property type="match status" value="1"/>
</dbReference>
<dbReference type="AlphaFoldDB" id="E8MZ24"/>
<dbReference type="Gene3D" id="2.60.40.1260">
    <property type="entry name" value="Lamin Tail domain"/>
    <property type="match status" value="1"/>
</dbReference>
<dbReference type="OrthoDB" id="166495at2"/>
<sequence>MRRPRTSLWLYLLLNIVVSAATMLAVLYFWERAHGRAQSILPVFPTPSAAEASPTPTSLPPEEMLPSPTPYTGEPLVQIIAVIGATDPQQEYVVLKRVGQGDLNMDGWVLRDEDGNELRFPAGLTLFPNGGLLIYTRAGTDTVSELYWNRTEAVWRSGEVVTLLDPAGQVHATYTVP</sequence>